<evidence type="ECO:0000313" key="2">
    <source>
        <dbReference type="EMBL" id="PIC31008.1"/>
    </source>
</evidence>
<feature type="region of interest" description="Disordered" evidence="1">
    <location>
        <begin position="16"/>
        <end position="95"/>
    </location>
</feature>
<gene>
    <name evidence="2" type="primary">Cnig_chr_V.g22064</name>
    <name evidence="2" type="ORF">B9Z55_022064</name>
</gene>
<dbReference type="Proteomes" id="UP000230233">
    <property type="component" value="Chromosome V"/>
</dbReference>
<comment type="caution">
    <text evidence="2">The sequence shown here is derived from an EMBL/GenBank/DDBJ whole genome shotgun (WGS) entry which is preliminary data.</text>
</comment>
<reference evidence="3" key="1">
    <citation type="submission" date="2017-10" db="EMBL/GenBank/DDBJ databases">
        <title>Rapid genome shrinkage in a self-fertile nematode reveals novel sperm competition proteins.</title>
        <authorList>
            <person name="Yin D."/>
            <person name="Schwarz E.M."/>
            <person name="Thomas C.G."/>
            <person name="Felde R.L."/>
            <person name="Korf I.F."/>
            <person name="Cutter A.D."/>
            <person name="Schartner C.M."/>
            <person name="Ralston E.J."/>
            <person name="Meyer B.J."/>
            <person name="Haag E.S."/>
        </authorList>
    </citation>
    <scope>NUCLEOTIDE SEQUENCE [LARGE SCALE GENOMIC DNA]</scope>
    <source>
        <strain evidence="3">JU1422</strain>
    </source>
</reference>
<protein>
    <submittedName>
        <fullName evidence="2">Uncharacterized protein</fullName>
    </submittedName>
</protein>
<dbReference type="AlphaFoldDB" id="A0A2G5TUS7"/>
<accession>A0A2G5TUS7</accession>
<evidence type="ECO:0000256" key="1">
    <source>
        <dbReference type="SAM" id="MobiDB-lite"/>
    </source>
</evidence>
<keyword evidence="3" id="KW-1185">Reference proteome</keyword>
<sequence>MFGRTIGMCRCRRTAEKERVSKEMSMYNNNSDKEDVKDVTSNWERNLPEGRESDEEGAASDVVTDVGRTEPMQQRKSKGVQQRKPMMITWTGRTT</sequence>
<name>A0A2G5TUS7_9PELO</name>
<evidence type="ECO:0000313" key="3">
    <source>
        <dbReference type="Proteomes" id="UP000230233"/>
    </source>
</evidence>
<organism evidence="2 3">
    <name type="scientific">Caenorhabditis nigoni</name>
    <dbReference type="NCBI Taxonomy" id="1611254"/>
    <lineage>
        <taxon>Eukaryota</taxon>
        <taxon>Metazoa</taxon>
        <taxon>Ecdysozoa</taxon>
        <taxon>Nematoda</taxon>
        <taxon>Chromadorea</taxon>
        <taxon>Rhabditida</taxon>
        <taxon>Rhabditina</taxon>
        <taxon>Rhabditomorpha</taxon>
        <taxon>Rhabditoidea</taxon>
        <taxon>Rhabditidae</taxon>
        <taxon>Peloderinae</taxon>
        <taxon>Caenorhabditis</taxon>
    </lineage>
</organism>
<proteinExistence type="predicted"/>
<dbReference type="EMBL" id="PDUG01000005">
    <property type="protein sequence ID" value="PIC31008.1"/>
    <property type="molecule type" value="Genomic_DNA"/>
</dbReference>